<sequence>MRLNLESCKSNFGLVLLILFF</sequence>
<protein>
    <submittedName>
        <fullName evidence="1">Uncharacterized protein</fullName>
    </submittedName>
</protein>
<evidence type="ECO:0000313" key="1">
    <source>
        <dbReference type="EMBL" id="MBW96945.1"/>
    </source>
</evidence>
<proteinExistence type="predicted"/>
<dbReference type="EMBL" id="GGEC01016462">
    <property type="protein sequence ID" value="MBW96945.1"/>
    <property type="molecule type" value="Transcribed_RNA"/>
</dbReference>
<dbReference type="AlphaFoldDB" id="A0A2P2JTY5"/>
<reference evidence="1" key="1">
    <citation type="submission" date="2018-02" db="EMBL/GenBank/DDBJ databases">
        <title>Rhizophora mucronata_Transcriptome.</title>
        <authorList>
            <person name="Meera S.P."/>
            <person name="Sreeshan A."/>
            <person name="Augustine A."/>
        </authorList>
    </citation>
    <scope>NUCLEOTIDE SEQUENCE</scope>
    <source>
        <tissue evidence="1">Leaf</tissue>
    </source>
</reference>
<accession>A0A2P2JTY5</accession>
<name>A0A2P2JTY5_RHIMU</name>
<organism evidence="1">
    <name type="scientific">Rhizophora mucronata</name>
    <name type="common">Asiatic mangrove</name>
    <dbReference type="NCBI Taxonomy" id="61149"/>
    <lineage>
        <taxon>Eukaryota</taxon>
        <taxon>Viridiplantae</taxon>
        <taxon>Streptophyta</taxon>
        <taxon>Embryophyta</taxon>
        <taxon>Tracheophyta</taxon>
        <taxon>Spermatophyta</taxon>
        <taxon>Magnoliopsida</taxon>
        <taxon>eudicotyledons</taxon>
        <taxon>Gunneridae</taxon>
        <taxon>Pentapetalae</taxon>
        <taxon>rosids</taxon>
        <taxon>fabids</taxon>
        <taxon>Malpighiales</taxon>
        <taxon>Rhizophoraceae</taxon>
        <taxon>Rhizophora</taxon>
    </lineage>
</organism>